<proteinExistence type="predicted"/>
<sequence length="64" mass="7300">MHARGIAARLRCRCESAQRVFFESSTLSIMPNPHYIANRPMPSPLKRVAGLRAWFAYEGKRPTP</sequence>
<dbReference type="AlphaFoldDB" id="A0A3M2HLY3"/>
<keyword evidence="2" id="KW-1185">Reference proteome</keyword>
<evidence type="ECO:0000313" key="1">
    <source>
        <dbReference type="EMBL" id="RMH90741.1"/>
    </source>
</evidence>
<reference evidence="1 2" key="1">
    <citation type="submission" date="2018-10" db="EMBL/GenBank/DDBJ databases">
        <title>Proposal of Lysobacter pythonis sp. nov. isolated from royal pythons (Python regius).</title>
        <authorList>
            <person name="Hans-Juergen B."/>
            <person name="Huptas C."/>
            <person name="Sandra B."/>
            <person name="Igor L."/>
            <person name="Joachim S."/>
            <person name="Siegfried S."/>
            <person name="Mareike W."/>
            <person name="Peter K."/>
        </authorList>
    </citation>
    <scope>NUCLEOTIDE SEQUENCE [LARGE SCALE GENOMIC DNA]</scope>
    <source>
        <strain evidence="1 2">4284/11</strain>
    </source>
</reference>
<name>A0A3M2HLY3_9GAMM</name>
<protein>
    <submittedName>
        <fullName evidence="1">Uncharacterized protein</fullName>
    </submittedName>
</protein>
<organism evidence="1 2">
    <name type="scientific">Solilutibacter pythonis</name>
    <dbReference type="NCBI Taxonomy" id="2483112"/>
    <lineage>
        <taxon>Bacteria</taxon>
        <taxon>Pseudomonadati</taxon>
        <taxon>Pseudomonadota</taxon>
        <taxon>Gammaproteobacteria</taxon>
        <taxon>Lysobacterales</taxon>
        <taxon>Lysobacteraceae</taxon>
        <taxon>Solilutibacter</taxon>
    </lineage>
</organism>
<comment type="caution">
    <text evidence="1">The sequence shown here is derived from an EMBL/GenBank/DDBJ whole genome shotgun (WGS) entry which is preliminary data.</text>
</comment>
<evidence type="ECO:0000313" key="2">
    <source>
        <dbReference type="Proteomes" id="UP000275012"/>
    </source>
</evidence>
<gene>
    <name evidence="1" type="ORF">EBB59_09820</name>
</gene>
<dbReference type="Proteomes" id="UP000275012">
    <property type="component" value="Unassembled WGS sequence"/>
</dbReference>
<dbReference type="EMBL" id="RFLY01000014">
    <property type="protein sequence ID" value="RMH90741.1"/>
    <property type="molecule type" value="Genomic_DNA"/>
</dbReference>
<accession>A0A3M2HLY3</accession>